<feature type="compositionally biased region" description="Basic residues" evidence="1">
    <location>
        <begin position="212"/>
        <end position="225"/>
    </location>
</feature>
<feature type="region of interest" description="Disordered" evidence="1">
    <location>
        <begin position="42"/>
        <end position="86"/>
    </location>
</feature>
<sequence length="380" mass="41433">MNSERPSVLFLSNSNNVIQYATICTQDEHDGVGWSARVRAKTTPPGALCPKESIRNEATLSPNPDSQQESQRNLGARQHERNRKSQLEAELAVAGLDLDGAADVHDPVDDEVAAHPGGDLPQFEAPQLDAHGHVGAEHQRHGPVPLRVPHPGHGGAGQLHLPGHGERQHRGVAAALVEGRQRAPRQGVRAVPHAQAGPALVVHADARVRVRRRHRHVERRPRRERGRVDLERGHGQAVHRVPRRLGLEDQVQRGRGRRGEDGQHGRGGDDAAEEAAAAAAAAALRRRKGRRRRHAARRRGKRAVPVAAVAPLLLVVRALRRVALVRPERAAVHQRRRRAVPAGLQVDRVDPLVVPHGRTSTAAAATRTTRLFSAAEARSR</sequence>
<organism evidence="2 3">
    <name type="scientific">Panicum hallii var. hallii</name>
    <dbReference type="NCBI Taxonomy" id="1504633"/>
    <lineage>
        <taxon>Eukaryota</taxon>
        <taxon>Viridiplantae</taxon>
        <taxon>Streptophyta</taxon>
        <taxon>Embryophyta</taxon>
        <taxon>Tracheophyta</taxon>
        <taxon>Spermatophyta</taxon>
        <taxon>Magnoliopsida</taxon>
        <taxon>Liliopsida</taxon>
        <taxon>Poales</taxon>
        <taxon>Poaceae</taxon>
        <taxon>PACMAD clade</taxon>
        <taxon>Panicoideae</taxon>
        <taxon>Panicodae</taxon>
        <taxon>Paniceae</taxon>
        <taxon>Panicinae</taxon>
        <taxon>Panicum</taxon>
        <taxon>Panicum sect. Panicum</taxon>
    </lineage>
</organism>
<feature type="compositionally biased region" description="Basic residues" evidence="1">
    <location>
        <begin position="284"/>
        <end position="299"/>
    </location>
</feature>
<protein>
    <submittedName>
        <fullName evidence="2">Uncharacterized protein</fullName>
    </submittedName>
</protein>
<feature type="compositionally biased region" description="Basic and acidic residues" evidence="1">
    <location>
        <begin position="77"/>
        <end position="86"/>
    </location>
</feature>
<evidence type="ECO:0000313" key="3">
    <source>
        <dbReference type="Proteomes" id="UP000244336"/>
    </source>
</evidence>
<evidence type="ECO:0000256" key="1">
    <source>
        <dbReference type="SAM" id="MobiDB-lite"/>
    </source>
</evidence>
<dbReference type="AlphaFoldDB" id="A0A2T7C579"/>
<dbReference type="EMBL" id="CM009757">
    <property type="protein sequence ID" value="PUZ38494.1"/>
    <property type="molecule type" value="Genomic_DNA"/>
</dbReference>
<feature type="region of interest" description="Disordered" evidence="1">
    <location>
        <begin position="212"/>
        <end position="299"/>
    </location>
</feature>
<feature type="compositionally biased region" description="Polar residues" evidence="1">
    <location>
        <begin position="56"/>
        <end position="73"/>
    </location>
</feature>
<dbReference type="Gramene" id="PUZ38494">
    <property type="protein sequence ID" value="PUZ38494"/>
    <property type="gene ID" value="GQ55_9G201300"/>
</dbReference>
<evidence type="ECO:0000313" key="2">
    <source>
        <dbReference type="EMBL" id="PUZ38494.1"/>
    </source>
</evidence>
<gene>
    <name evidence="2" type="ORF">GQ55_9G201300</name>
</gene>
<keyword evidence="3" id="KW-1185">Reference proteome</keyword>
<feature type="compositionally biased region" description="Basic and acidic residues" evidence="1">
    <location>
        <begin position="245"/>
        <end position="269"/>
    </location>
</feature>
<name>A0A2T7C579_9POAL</name>
<proteinExistence type="predicted"/>
<reference evidence="2 3" key="1">
    <citation type="submission" date="2018-04" db="EMBL/GenBank/DDBJ databases">
        <title>WGS assembly of Panicum hallii var. hallii HAL2.</title>
        <authorList>
            <person name="Lovell J."/>
            <person name="Jenkins J."/>
            <person name="Lowry D."/>
            <person name="Mamidi S."/>
            <person name="Sreedasyam A."/>
            <person name="Weng X."/>
            <person name="Barry K."/>
            <person name="Bonette J."/>
            <person name="Campitelli B."/>
            <person name="Daum C."/>
            <person name="Gordon S."/>
            <person name="Gould B."/>
            <person name="Lipzen A."/>
            <person name="MacQueen A."/>
            <person name="Palacio-Mejia J."/>
            <person name="Plott C."/>
            <person name="Shakirov E."/>
            <person name="Shu S."/>
            <person name="Yoshinaga Y."/>
            <person name="Zane M."/>
            <person name="Rokhsar D."/>
            <person name="Grimwood J."/>
            <person name="Schmutz J."/>
            <person name="Juenger T."/>
        </authorList>
    </citation>
    <scope>NUCLEOTIDE SEQUENCE [LARGE SCALE GENOMIC DNA]</scope>
    <source>
        <strain evidence="3">cv. HAL2</strain>
    </source>
</reference>
<feature type="compositionally biased region" description="Low complexity" evidence="1">
    <location>
        <begin position="274"/>
        <end position="283"/>
    </location>
</feature>
<dbReference type="Proteomes" id="UP000244336">
    <property type="component" value="Chromosome 9"/>
</dbReference>
<accession>A0A2T7C579</accession>